<keyword evidence="1" id="KW-0732">Signal</keyword>
<sequence>MDAIRVTAVALGLAAATVLLGVGTASAAAHAGHEDPQVAQTAHYDGDTGSYTASFLAIN</sequence>
<dbReference type="KEGG" id="spad:DVK44_28835"/>
<dbReference type="RefSeq" id="WP_114663505.1">
    <property type="nucleotide sequence ID" value="NZ_CP031194.1"/>
</dbReference>
<accession>A0A345HWE6</accession>
<keyword evidence="3" id="KW-1185">Reference proteome</keyword>
<proteinExistence type="predicted"/>
<evidence type="ECO:0000256" key="1">
    <source>
        <dbReference type="SAM" id="SignalP"/>
    </source>
</evidence>
<name>A0A345HWE6_9ACTN</name>
<organism evidence="2 3">
    <name type="scientific">Streptomyces paludis</name>
    <dbReference type="NCBI Taxonomy" id="2282738"/>
    <lineage>
        <taxon>Bacteria</taxon>
        <taxon>Bacillati</taxon>
        <taxon>Actinomycetota</taxon>
        <taxon>Actinomycetes</taxon>
        <taxon>Kitasatosporales</taxon>
        <taxon>Streptomycetaceae</taxon>
        <taxon>Streptomyces</taxon>
    </lineage>
</organism>
<dbReference type="AlphaFoldDB" id="A0A345HWE6"/>
<dbReference type="EMBL" id="CP031194">
    <property type="protein sequence ID" value="AXG81020.1"/>
    <property type="molecule type" value="Genomic_DNA"/>
</dbReference>
<gene>
    <name evidence="2" type="ORF">DVK44_28835</name>
</gene>
<feature type="chain" id="PRO_5016674800" description="DUF2613 family protein" evidence="1">
    <location>
        <begin position="28"/>
        <end position="59"/>
    </location>
</feature>
<evidence type="ECO:0000313" key="2">
    <source>
        <dbReference type="EMBL" id="AXG81020.1"/>
    </source>
</evidence>
<protein>
    <recommendedName>
        <fullName evidence="4">DUF2613 family protein</fullName>
    </recommendedName>
</protein>
<feature type="signal peptide" evidence="1">
    <location>
        <begin position="1"/>
        <end position="27"/>
    </location>
</feature>
<evidence type="ECO:0008006" key="4">
    <source>
        <dbReference type="Google" id="ProtNLM"/>
    </source>
</evidence>
<reference evidence="3" key="1">
    <citation type="submission" date="2018-07" db="EMBL/GenBank/DDBJ databases">
        <authorList>
            <person name="Zhao J."/>
        </authorList>
    </citation>
    <scope>NUCLEOTIDE SEQUENCE [LARGE SCALE GENOMIC DNA]</scope>
    <source>
        <strain evidence="3">GSSD-12</strain>
    </source>
</reference>
<dbReference type="Proteomes" id="UP000253868">
    <property type="component" value="Chromosome"/>
</dbReference>
<evidence type="ECO:0000313" key="3">
    <source>
        <dbReference type="Proteomes" id="UP000253868"/>
    </source>
</evidence>